<dbReference type="PANTHER" id="PTHR35043">
    <property type="entry name" value="TRANSCRIPTION FACTOR DOMAIN-CONTAINING PROTEIN"/>
    <property type="match status" value="1"/>
</dbReference>
<protein>
    <submittedName>
        <fullName evidence="2">Uncharacterized protein</fullName>
    </submittedName>
</protein>
<reference evidence="2" key="1">
    <citation type="submission" date="2023-06" db="EMBL/GenBank/DDBJ databases">
        <title>Genome-scale phylogeny and comparative genomics of the fungal order Sordariales.</title>
        <authorList>
            <consortium name="Lawrence Berkeley National Laboratory"/>
            <person name="Hensen N."/>
            <person name="Bonometti L."/>
            <person name="Westerberg I."/>
            <person name="Brannstrom I.O."/>
            <person name="Guillou S."/>
            <person name="Cros-Aarteil S."/>
            <person name="Calhoun S."/>
            <person name="Haridas S."/>
            <person name="Kuo A."/>
            <person name="Mondo S."/>
            <person name="Pangilinan J."/>
            <person name="Riley R."/>
            <person name="Labutti K."/>
            <person name="Andreopoulos B."/>
            <person name="Lipzen A."/>
            <person name="Chen C."/>
            <person name="Yanf M."/>
            <person name="Daum C."/>
            <person name="Ng V."/>
            <person name="Clum A."/>
            <person name="Steindorff A."/>
            <person name="Ohm R."/>
            <person name="Martin F."/>
            <person name="Silar P."/>
            <person name="Natvig D."/>
            <person name="Lalanne C."/>
            <person name="Gautier V."/>
            <person name="Ament-Velasquez S.L."/>
            <person name="Kruys A."/>
            <person name="Hutchinson M.I."/>
            <person name="Powell A.J."/>
            <person name="Barry K."/>
            <person name="Miller A.N."/>
            <person name="Grigoriev I.V."/>
            <person name="Debuchy R."/>
            <person name="Gladieux P."/>
            <person name="Thoren M.H."/>
            <person name="Johannesson H."/>
        </authorList>
    </citation>
    <scope>NUCLEOTIDE SEQUENCE</scope>
    <source>
        <strain evidence="2">SMH2532-1</strain>
    </source>
</reference>
<comment type="caution">
    <text evidence="2">The sequence shown here is derived from an EMBL/GenBank/DDBJ whole genome shotgun (WGS) entry which is preliminary data.</text>
</comment>
<name>A0AA39XZM7_9PEZI</name>
<gene>
    <name evidence="2" type="ORF">B0T16DRAFT_415520</name>
</gene>
<dbReference type="EMBL" id="JAULSV010000005">
    <property type="protein sequence ID" value="KAK0643216.1"/>
    <property type="molecule type" value="Genomic_DNA"/>
</dbReference>
<dbReference type="Proteomes" id="UP001174936">
    <property type="component" value="Unassembled WGS sequence"/>
</dbReference>
<sequence>MLECRALAQESFQRFEVLKTSEFSQGQTHYHLYQDYVVTRSSNWPHKVLIKDVASGGGESIVGTTLGVFGVLYGGMHLLGWSGPLHTEAELIVWRLSIFVLLAEALSALTVCAYFHVIHKAISKVPGFGWLQIIGELLFVVGFAIICAAVPLYCLLRLYLVVESFISLPYAVDGVYRQPPWSKYFPHLA</sequence>
<keyword evidence="1" id="KW-0812">Transmembrane</keyword>
<keyword evidence="1" id="KW-0472">Membrane</keyword>
<dbReference type="AlphaFoldDB" id="A0AA39XZM7"/>
<organism evidence="2 3">
    <name type="scientific">Cercophora newfieldiana</name>
    <dbReference type="NCBI Taxonomy" id="92897"/>
    <lineage>
        <taxon>Eukaryota</taxon>
        <taxon>Fungi</taxon>
        <taxon>Dikarya</taxon>
        <taxon>Ascomycota</taxon>
        <taxon>Pezizomycotina</taxon>
        <taxon>Sordariomycetes</taxon>
        <taxon>Sordariomycetidae</taxon>
        <taxon>Sordariales</taxon>
        <taxon>Lasiosphaeriaceae</taxon>
        <taxon>Cercophora</taxon>
    </lineage>
</organism>
<feature type="transmembrane region" description="Helical" evidence="1">
    <location>
        <begin position="92"/>
        <end position="117"/>
    </location>
</feature>
<evidence type="ECO:0000313" key="3">
    <source>
        <dbReference type="Proteomes" id="UP001174936"/>
    </source>
</evidence>
<feature type="transmembrane region" description="Helical" evidence="1">
    <location>
        <begin position="137"/>
        <end position="160"/>
    </location>
</feature>
<proteinExistence type="predicted"/>
<keyword evidence="1" id="KW-1133">Transmembrane helix</keyword>
<evidence type="ECO:0000256" key="1">
    <source>
        <dbReference type="SAM" id="Phobius"/>
    </source>
</evidence>
<feature type="transmembrane region" description="Helical" evidence="1">
    <location>
        <begin position="61"/>
        <end position="80"/>
    </location>
</feature>
<accession>A0AA39XZM7</accession>
<evidence type="ECO:0000313" key="2">
    <source>
        <dbReference type="EMBL" id="KAK0643216.1"/>
    </source>
</evidence>
<keyword evidence="3" id="KW-1185">Reference proteome</keyword>
<dbReference type="PANTHER" id="PTHR35043:SF7">
    <property type="entry name" value="TRANSCRIPTION FACTOR DOMAIN-CONTAINING PROTEIN"/>
    <property type="match status" value="1"/>
</dbReference>